<feature type="compositionally biased region" description="Low complexity" evidence="1">
    <location>
        <begin position="312"/>
        <end position="330"/>
    </location>
</feature>
<organism evidence="2 3">
    <name type="scientific">Cercophora samala</name>
    <dbReference type="NCBI Taxonomy" id="330535"/>
    <lineage>
        <taxon>Eukaryota</taxon>
        <taxon>Fungi</taxon>
        <taxon>Dikarya</taxon>
        <taxon>Ascomycota</taxon>
        <taxon>Pezizomycotina</taxon>
        <taxon>Sordariomycetes</taxon>
        <taxon>Sordariomycetidae</taxon>
        <taxon>Sordariales</taxon>
        <taxon>Lasiosphaeriaceae</taxon>
        <taxon>Cercophora</taxon>
    </lineage>
</organism>
<protein>
    <submittedName>
        <fullName evidence="2">Uncharacterized protein</fullName>
    </submittedName>
</protein>
<name>A0AA39ZBQ3_9PEZI</name>
<feature type="region of interest" description="Disordered" evidence="1">
    <location>
        <begin position="139"/>
        <end position="204"/>
    </location>
</feature>
<feature type="compositionally biased region" description="Polar residues" evidence="1">
    <location>
        <begin position="51"/>
        <end position="63"/>
    </location>
</feature>
<accession>A0AA39ZBQ3</accession>
<keyword evidence="3" id="KW-1185">Reference proteome</keyword>
<dbReference type="Proteomes" id="UP001174997">
    <property type="component" value="Unassembled WGS sequence"/>
</dbReference>
<comment type="caution">
    <text evidence="2">The sequence shown here is derived from an EMBL/GenBank/DDBJ whole genome shotgun (WGS) entry which is preliminary data.</text>
</comment>
<feature type="region of interest" description="Disordered" evidence="1">
    <location>
        <begin position="37"/>
        <end position="127"/>
    </location>
</feature>
<feature type="compositionally biased region" description="Polar residues" evidence="1">
    <location>
        <begin position="73"/>
        <end position="92"/>
    </location>
</feature>
<reference evidence="2" key="1">
    <citation type="submission" date="2023-06" db="EMBL/GenBank/DDBJ databases">
        <title>Genome-scale phylogeny and comparative genomics of the fungal order Sordariales.</title>
        <authorList>
            <consortium name="Lawrence Berkeley National Laboratory"/>
            <person name="Hensen N."/>
            <person name="Bonometti L."/>
            <person name="Westerberg I."/>
            <person name="Brannstrom I.O."/>
            <person name="Guillou S."/>
            <person name="Cros-Aarteil S."/>
            <person name="Calhoun S."/>
            <person name="Haridas S."/>
            <person name="Kuo A."/>
            <person name="Mondo S."/>
            <person name="Pangilinan J."/>
            <person name="Riley R."/>
            <person name="Labutti K."/>
            <person name="Andreopoulos B."/>
            <person name="Lipzen A."/>
            <person name="Chen C."/>
            <person name="Yanf M."/>
            <person name="Daum C."/>
            <person name="Ng V."/>
            <person name="Clum A."/>
            <person name="Steindorff A."/>
            <person name="Ohm R."/>
            <person name="Martin F."/>
            <person name="Silar P."/>
            <person name="Natvig D."/>
            <person name="Lalanne C."/>
            <person name="Gautier V."/>
            <person name="Ament-Velasquez S.L."/>
            <person name="Kruys A."/>
            <person name="Hutchinson M.I."/>
            <person name="Powell A.J."/>
            <person name="Barry K."/>
            <person name="Miller A.N."/>
            <person name="Grigoriev I.V."/>
            <person name="Debuchy R."/>
            <person name="Gladieux P."/>
            <person name="Thoren M.H."/>
            <person name="Johannesson H."/>
        </authorList>
    </citation>
    <scope>NUCLEOTIDE SEQUENCE</scope>
    <source>
        <strain evidence="2">CBS 307.81</strain>
    </source>
</reference>
<dbReference type="AlphaFoldDB" id="A0AA39ZBQ3"/>
<gene>
    <name evidence="2" type="ORF">QBC41DRAFT_365734</name>
</gene>
<evidence type="ECO:0000313" key="3">
    <source>
        <dbReference type="Proteomes" id="UP001174997"/>
    </source>
</evidence>
<feature type="region of interest" description="Disordered" evidence="1">
    <location>
        <begin position="256"/>
        <end position="330"/>
    </location>
</feature>
<sequence length="386" mass="41461">MPKPEPMETIHETCLLGPTPVMVGPAAEIMMFTVKPRNKSSRDVPPMVQPGRSTSMKATITKKTSLRIRNWVKRSNSSGEIGSGGANSSWPTITHLGGGRVNDEQDSVAGPGPVPRSRAASADSRRTQWLDFYSQDVECSRLPSTRPPPSQTSRCPDKDAVDLRPPPLRVTSLERKPESSTGLTRKGSMWKALPGLPSQKQSADLSTESADVEKLMGKIMLDTPPLATEGDRNAAVQMLDLRSILPNSVYTATTVTGLGTPPPTPDSVSGSTATTITITRPSGGGATEQLSARKDALHHSRPGPESWALACGTSASPTSSSRSPASVGRYSRQERMWLHRNYRGEAPFLAAWGLDIASQRDRDEGVGIVKELMLEETKKGGKGLFP</sequence>
<evidence type="ECO:0000256" key="1">
    <source>
        <dbReference type="SAM" id="MobiDB-lite"/>
    </source>
</evidence>
<proteinExistence type="predicted"/>
<feature type="compositionally biased region" description="Polar residues" evidence="1">
    <location>
        <begin position="266"/>
        <end position="280"/>
    </location>
</feature>
<evidence type="ECO:0000313" key="2">
    <source>
        <dbReference type="EMBL" id="KAK0668039.1"/>
    </source>
</evidence>
<dbReference type="EMBL" id="JAULSY010000062">
    <property type="protein sequence ID" value="KAK0668039.1"/>
    <property type="molecule type" value="Genomic_DNA"/>
</dbReference>